<evidence type="ECO:0000313" key="2">
    <source>
        <dbReference type="EMBL" id="PYD70866.1"/>
    </source>
</evidence>
<dbReference type="GO" id="GO:0003993">
    <property type="term" value="F:acid phosphatase activity"/>
    <property type="evidence" value="ECO:0007669"/>
    <property type="project" value="InterPro"/>
</dbReference>
<dbReference type="PIRSF" id="PIRSF000897">
    <property type="entry name" value="Acid_Ptase_ClsA"/>
    <property type="match status" value="1"/>
</dbReference>
<dbReference type="Gene3D" id="1.20.144.10">
    <property type="entry name" value="Phosphatidic acid phosphatase type 2/haloperoxidase"/>
    <property type="match status" value="1"/>
</dbReference>
<evidence type="ECO:0000259" key="1">
    <source>
        <dbReference type="SMART" id="SM00014"/>
    </source>
</evidence>
<evidence type="ECO:0000313" key="3">
    <source>
        <dbReference type="Proteomes" id="UP000247371"/>
    </source>
</evidence>
<gene>
    <name evidence="2" type="ORF">CFR76_02745</name>
</gene>
<protein>
    <submittedName>
        <fullName evidence="2">Phosphatidic acid phosphatase</fullName>
    </submittedName>
</protein>
<dbReference type="InterPro" id="IPR000326">
    <property type="entry name" value="PAP2/HPO"/>
</dbReference>
<accession>A0A2V4R1W1</accession>
<dbReference type="Proteomes" id="UP000247371">
    <property type="component" value="Unassembled WGS sequence"/>
</dbReference>
<dbReference type="SMART" id="SM00014">
    <property type="entry name" value="acidPPc"/>
    <property type="match status" value="1"/>
</dbReference>
<dbReference type="GO" id="GO:0030288">
    <property type="term" value="C:outer membrane-bounded periplasmic space"/>
    <property type="evidence" value="ECO:0007669"/>
    <property type="project" value="InterPro"/>
</dbReference>
<dbReference type="AlphaFoldDB" id="A0A2V4R1W1"/>
<reference evidence="2 3" key="1">
    <citation type="submission" date="2017-07" db="EMBL/GenBank/DDBJ databases">
        <title>A draft genome sequence of Komagataeibacter swingsii LMG 22125.</title>
        <authorList>
            <person name="Skraban J."/>
            <person name="Cleenwerck I."/>
            <person name="Vandamme P."/>
            <person name="Trcek J."/>
        </authorList>
    </citation>
    <scope>NUCLEOTIDE SEQUENCE [LARGE SCALE GENOMIC DNA]</scope>
    <source>
        <strain evidence="2 3">LMG 22125</strain>
    </source>
</reference>
<dbReference type="Pfam" id="PF01569">
    <property type="entry name" value="PAP2"/>
    <property type="match status" value="1"/>
</dbReference>
<proteinExistence type="predicted"/>
<dbReference type="InterPro" id="IPR001011">
    <property type="entry name" value="Acid_Pase_classA_bac"/>
</dbReference>
<dbReference type="PRINTS" id="PR00483">
    <property type="entry name" value="BACPHPHTASE"/>
</dbReference>
<keyword evidence="3" id="KW-1185">Reference proteome</keyword>
<comment type="caution">
    <text evidence="2">The sequence shown here is derived from an EMBL/GenBank/DDBJ whole genome shotgun (WGS) entry which is preliminary data.</text>
</comment>
<dbReference type="CDD" id="cd03397">
    <property type="entry name" value="PAP2_acid_phosphatase"/>
    <property type="match status" value="1"/>
</dbReference>
<feature type="domain" description="Phosphatidic acid phosphatase type 2/haloperoxidase" evidence="1">
    <location>
        <begin position="146"/>
        <end position="256"/>
    </location>
</feature>
<dbReference type="SUPFAM" id="SSF48317">
    <property type="entry name" value="Acid phosphatase/Vanadium-dependent haloperoxidase"/>
    <property type="match status" value="1"/>
</dbReference>
<name>A0A2V4R1W1_9PROT</name>
<organism evidence="2 3">
    <name type="scientific">Komagataeibacter swingsii</name>
    <dbReference type="NCBI Taxonomy" id="215220"/>
    <lineage>
        <taxon>Bacteria</taxon>
        <taxon>Pseudomonadati</taxon>
        <taxon>Pseudomonadota</taxon>
        <taxon>Alphaproteobacteria</taxon>
        <taxon>Acetobacterales</taxon>
        <taxon>Acetobacteraceae</taxon>
        <taxon>Komagataeibacter</taxon>
    </lineage>
</organism>
<dbReference type="EMBL" id="NKUB01000002">
    <property type="protein sequence ID" value="PYD70866.1"/>
    <property type="molecule type" value="Genomic_DNA"/>
</dbReference>
<dbReference type="InterPro" id="IPR036938">
    <property type="entry name" value="PAP2/HPO_sf"/>
</dbReference>
<sequence>MVVSIRSCRSYCVFAMKHDIVTYKKKSLSFRTMIMVAASSAMICQAGCSNKTVLWHDAAHYPHGYIHADQVPFARASALLSPAPSPGSPQDNIDKETMRKVQATASPARRNIAAHDAVLGPPAAPAAFECAMGISFDPEKAPHLTRLLARALPDVETVQKSIKVEGRFRARPYVAMNFQPCVDGSALAKTSSYPSGHAAIGWAWALVLAEMVPDRAETILQRGIDYGNSRVICGFHYPTDVQAGRLLGSAVVSLWHATKPFQKEYEKSKQEINTLRNKSPSPEYCKKDIEILNYERSDISHQ</sequence>